<evidence type="ECO:0000256" key="11">
    <source>
        <dbReference type="ARBA" id="ARBA00023136"/>
    </source>
</evidence>
<evidence type="ECO:0000256" key="1">
    <source>
        <dbReference type="ARBA" id="ARBA00004141"/>
    </source>
</evidence>
<comment type="pathway">
    <text evidence="2">Phospholipid metabolism; phosphatidylglycerol biosynthesis; phosphatidylglycerol from CDP-diacylglycerol: step 1/2.</text>
</comment>
<feature type="transmembrane region" description="Helical" evidence="17">
    <location>
        <begin position="48"/>
        <end position="66"/>
    </location>
</feature>
<evidence type="ECO:0000256" key="7">
    <source>
        <dbReference type="ARBA" id="ARBA00022679"/>
    </source>
</evidence>
<evidence type="ECO:0000256" key="16">
    <source>
        <dbReference type="RuleBase" id="RU003750"/>
    </source>
</evidence>
<dbReference type="NCBIfam" id="TIGR00560">
    <property type="entry name" value="pgsA"/>
    <property type="match status" value="1"/>
</dbReference>
<keyword evidence="9 17" id="KW-1133">Transmembrane helix</keyword>
<dbReference type="InterPro" id="IPR000462">
    <property type="entry name" value="CDP-OH_P_trans"/>
</dbReference>
<dbReference type="Pfam" id="PF01066">
    <property type="entry name" value="CDP-OH_P_transf"/>
    <property type="match status" value="1"/>
</dbReference>
<evidence type="ECO:0000256" key="2">
    <source>
        <dbReference type="ARBA" id="ARBA00005042"/>
    </source>
</evidence>
<dbReference type="PANTHER" id="PTHR14269:SF62">
    <property type="entry name" value="CDP-DIACYLGLYCEROL--GLYCEROL-3-PHOSPHATE 3-PHOSPHATIDYLTRANSFERASE 1, CHLOROPLASTIC"/>
    <property type="match status" value="1"/>
</dbReference>
<feature type="transmembrane region" description="Helical" evidence="17">
    <location>
        <begin position="194"/>
        <end position="212"/>
    </location>
</feature>
<evidence type="ECO:0000256" key="4">
    <source>
        <dbReference type="ARBA" id="ARBA00013170"/>
    </source>
</evidence>
<feature type="transmembrane region" description="Helical" evidence="17">
    <location>
        <begin position="115"/>
        <end position="137"/>
    </location>
</feature>
<comment type="catalytic activity">
    <reaction evidence="14">
        <text>a CDP-1,2-diacyl-sn-glycerol + sn-glycerol 3-phosphate = a 1,2-diacyl-sn-glycero-3-phospho-(1'-sn-glycero-3'-phosphate) + CMP + H(+)</text>
        <dbReference type="Rhea" id="RHEA:12593"/>
        <dbReference type="ChEBI" id="CHEBI:15378"/>
        <dbReference type="ChEBI" id="CHEBI:57597"/>
        <dbReference type="ChEBI" id="CHEBI:58332"/>
        <dbReference type="ChEBI" id="CHEBI:60110"/>
        <dbReference type="ChEBI" id="CHEBI:60377"/>
        <dbReference type="EC" id="2.7.8.5"/>
    </reaction>
</comment>
<evidence type="ECO:0000256" key="8">
    <source>
        <dbReference type="ARBA" id="ARBA00022692"/>
    </source>
</evidence>
<proteinExistence type="inferred from homology"/>
<dbReference type="InterPro" id="IPR048254">
    <property type="entry name" value="CDP_ALCOHOL_P_TRANSF_CS"/>
</dbReference>
<dbReference type="PROSITE" id="PS00379">
    <property type="entry name" value="CDP_ALCOHOL_P_TRANSF"/>
    <property type="match status" value="1"/>
</dbReference>
<sequence length="225" mass="25132">MPTFADPHAGLPMQRHLPNQLTLFRLVLAALFFVILNQYRYASSTPDWILLIAMVVFIVAALTDYLDGYLARKWQVESTFGRIMDPFCDKVLVIGAFIYLAGPRFVMPDAVDDRAIFVMVSGVYPWMVAIILARELLVTGVRGELEGKGIQFGANMSGKLKMVLQSVTVPVVLLIVFFDPKLAGHGWMGWVRDILVYLTVIVTLVSGIPYFVQAVRVMTRSSNSN</sequence>
<keyword evidence="6" id="KW-0444">Lipid biosynthesis</keyword>
<evidence type="ECO:0000256" key="12">
    <source>
        <dbReference type="ARBA" id="ARBA00023209"/>
    </source>
</evidence>
<evidence type="ECO:0000256" key="17">
    <source>
        <dbReference type="SAM" id="Phobius"/>
    </source>
</evidence>
<dbReference type="Proteomes" id="UP001575105">
    <property type="component" value="Unassembled WGS sequence"/>
</dbReference>
<evidence type="ECO:0000256" key="13">
    <source>
        <dbReference type="ARBA" id="ARBA00023264"/>
    </source>
</evidence>
<feature type="transmembrane region" description="Helical" evidence="17">
    <location>
        <begin position="87"/>
        <end position="103"/>
    </location>
</feature>
<evidence type="ECO:0000256" key="5">
    <source>
        <dbReference type="ARBA" id="ARBA00014944"/>
    </source>
</evidence>
<dbReference type="GO" id="GO:0008444">
    <property type="term" value="F:CDP-diacylglycerol-glycerol-3-phosphate 3-phosphatidyltransferase activity"/>
    <property type="evidence" value="ECO:0007669"/>
    <property type="project" value="UniProtKB-EC"/>
</dbReference>
<accession>A0ABV4U2Q4</accession>
<name>A0ABV4U2Q4_9BACT</name>
<evidence type="ECO:0000256" key="15">
    <source>
        <dbReference type="NCBIfam" id="TIGR00560"/>
    </source>
</evidence>
<evidence type="ECO:0000256" key="14">
    <source>
        <dbReference type="ARBA" id="ARBA00048586"/>
    </source>
</evidence>
<keyword evidence="7 16" id="KW-0808">Transferase</keyword>
<evidence type="ECO:0000313" key="19">
    <source>
        <dbReference type="Proteomes" id="UP001575105"/>
    </source>
</evidence>
<keyword evidence="10" id="KW-0443">Lipid metabolism</keyword>
<evidence type="ECO:0000256" key="6">
    <source>
        <dbReference type="ARBA" id="ARBA00022516"/>
    </source>
</evidence>
<dbReference type="RefSeq" id="WP_425344795.1">
    <property type="nucleotide sequence ID" value="NZ_JBGUBD010000003.1"/>
</dbReference>
<keyword evidence="13" id="KW-1208">Phospholipid metabolism</keyword>
<dbReference type="EC" id="2.7.8.5" evidence="4 15"/>
<dbReference type="EMBL" id="JBGUBD010000003">
    <property type="protein sequence ID" value="MFA9477870.1"/>
    <property type="molecule type" value="Genomic_DNA"/>
</dbReference>
<feature type="transmembrane region" description="Helical" evidence="17">
    <location>
        <begin position="23"/>
        <end position="42"/>
    </location>
</feature>
<keyword evidence="8 17" id="KW-0812">Transmembrane</keyword>
<organism evidence="18 19">
    <name type="scientific">Natronomicrosphaera hydrolytica</name>
    <dbReference type="NCBI Taxonomy" id="3242702"/>
    <lineage>
        <taxon>Bacteria</taxon>
        <taxon>Pseudomonadati</taxon>
        <taxon>Planctomycetota</taxon>
        <taxon>Phycisphaerae</taxon>
        <taxon>Phycisphaerales</taxon>
        <taxon>Phycisphaeraceae</taxon>
        <taxon>Natronomicrosphaera</taxon>
    </lineage>
</organism>
<comment type="similarity">
    <text evidence="3 16">Belongs to the CDP-alcohol phosphatidyltransferase class-I family.</text>
</comment>
<comment type="subcellular location">
    <subcellularLocation>
        <location evidence="1">Membrane</location>
        <topology evidence="1">Multi-pass membrane protein</topology>
    </subcellularLocation>
</comment>
<dbReference type="PIRSF" id="PIRSF000847">
    <property type="entry name" value="Phos_ph_gly_syn"/>
    <property type="match status" value="1"/>
</dbReference>
<evidence type="ECO:0000256" key="3">
    <source>
        <dbReference type="ARBA" id="ARBA00010441"/>
    </source>
</evidence>
<dbReference type="InterPro" id="IPR004570">
    <property type="entry name" value="Phosphatidylglycerol_P_synth"/>
</dbReference>
<dbReference type="InterPro" id="IPR050324">
    <property type="entry name" value="CDP-alcohol_PTase-I"/>
</dbReference>
<dbReference type="PANTHER" id="PTHR14269">
    <property type="entry name" value="CDP-DIACYLGLYCEROL--GLYCEROL-3-PHOSPHATE 3-PHOSPHATIDYLTRANSFERASE-RELATED"/>
    <property type="match status" value="1"/>
</dbReference>
<protein>
    <recommendedName>
        <fullName evidence="5 15">CDP-diacylglycerol--glycerol-3-phosphate 3-phosphatidyltransferase</fullName>
        <ecNumber evidence="4 15">2.7.8.5</ecNumber>
    </recommendedName>
</protein>
<evidence type="ECO:0000256" key="10">
    <source>
        <dbReference type="ARBA" id="ARBA00023098"/>
    </source>
</evidence>
<feature type="transmembrane region" description="Helical" evidence="17">
    <location>
        <begin position="158"/>
        <end position="178"/>
    </location>
</feature>
<dbReference type="InterPro" id="IPR043130">
    <property type="entry name" value="CDP-OH_PTrfase_TM_dom"/>
</dbReference>
<keyword evidence="19" id="KW-1185">Reference proteome</keyword>
<evidence type="ECO:0000256" key="9">
    <source>
        <dbReference type="ARBA" id="ARBA00022989"/>
    </source>
</evidence>
<dbReference type="Gene3D" id="1.20.120.1760">
    <property type="match status" value="1"/>
</dbReference>
<keyword evidence="12" id="KW-0594">Phospholipid biosynthesis</keyword>
<evidence type="ECO:0000313" key="18">
    <source>
        <dbReference type="EMBL" id="MFA9477870.1"/>
    </source>
</evidence>
<keyword evidence="11 17" id="KW-0472">Membrane</keyword>
<gene>
    <name evidence="18" type="primary">pgsA</name>
    <name evidence="18" type="ORF">ACERK3_06120</name>
</gene>
<reference evidence="18 19" key="1">
    <citation type="submission" date="2024-08" db="EMBL/GenBank/DDBJ databases">
        <title>Whole-genome sequencing of halo(alkali)philic microorganisms from hypersaline lakes.</title>
        <authorList>
            <person name="Sorokin D.Y."/>
            <person name="Merkel A.Y."/>
            <person name="Messina E."/>
            <person name="Yakimov M."/>
        </authorList>
    </citation>
    <scope>NUCLEOTIDE SEQUENCE [LARGE SCALE GENOMIC DNA]</scope>
    <source>
        <strain evidence="18 19">AB-hyl4</strain>
    </source>
</reference>
<comment type="caution">
    <text evidence="18">The sequence shown here is derived from an EMBL/GenBank/DDBJ whole genome shotgun (WGS) entry which is preliminary data.</text>
</comment>